<dbReference type="RefSeq" id="WP_285725047.1">
    <property type="nucleotide sequence ID" value="NZ_BSDD01000003.1"/>
</dbReference>
<dbReference type="PANTHER" id="PTHR34606:SF15">
    <property type="entry name" value="BON DOMAIN-CONTAINING PROTEIN"/>
    <property type="match status" value="1"/>
</dbReference>
<comment type="caution">
    <text evidence="3">The sequence shown here is derived from an EMBL/GenBank/DDBJ whole genome shotgun (WGS) entry which is preliminary data.</text>
</comment>
<dbReference type="EMBL" id="BSDD01000003">
    <property type="protein sequence ID" value="GLH70370.1"/>
    <property type="molecule type" value="Genomic_DNA"/>
</dbReference>
<feature type="signal peptide" evidence="1">
    <location>
        <begin position="1"/>
        <end position="27"/>
    </location>
</feature>
<reference evidence="3 4" key="1">
    <citation type="journal article" date="2023" name="Antonie Van Leeuwenhoek">
        <title>Mesoterricola silvestris gen. nov., sp. nov., Mesoterricola sediminis sp. nov., Geothrix oryzae sp. nov., Geothrix edaphica sp. nov., Geothrix rubra sp. nov., and Geothrix limicola sp. nov., six novel members of Acidobacteriota isolated from soils.</title>
        <authorList>
            <person name="Itoh H."/>
            <person name="Sugisawa Y."/>
            <person name="Mise K."/>
            <person name="Xu Z."/>
            <person name="Kuniyasu M."/>
            <person name="Ushijima N."/>
            <person name="Kawano K."/>
            <person name="Kobayashi E."/>
            <person name="Shiratori Y."/>
            <person name="Masuda Y."/>
            <person name="Senoo K."/>
        </authorList>
    </citation>
    <scope>NUCLEOTIDE SEQUENCE [LARGE SCALE GENOMIC DNA]</scope>
    <source>
        <strain evidence="3 4">Red803</strain>
    </source>
</reference>
<feature type="domain" description="BON" evidence="2">
    <location>
        <begin position="30"/>
        <end position="98"/>
    </location>
</feature>
<dbReference type="InterPro" id="IPR014004">
    <property type="entry name" value="Transpt-assoc_nodulatn_dom_bac"/>
</dbReference>
<feature type="domain" description="BON" evidence="2">
    <location>
        <begin position="187"/>
        <end position="255"/>
    </location>
</feature>
<gene>
    <name evidence="3" type="ORF">GETHPA_19030</name>
</gene>
<evidence type="ECO:0000313" key="4">
    <source>
        <dbReference type="Proteomes" id="UP001165089"/>
    </source>
</evidence>
<accession>A0ABQ5Q8E2</accession>
<feature type="domain" description="BON" evidence="2">
    <location>
        <begin position="105"/>
        <end position="173"/>
    </location>
</feature>
<dbReference type="InterPro" id="IPR051686">
    <property type="entry name" value="Lipoprotein_DolP"/>
</dbReference>
<dbReference type="Proteomes" id="UP001165089">
    <property type="component" value="Unassembled WGS sequence"/>
</dbReference>
<dbReference type="Gene3D" id="3.30.1340.30">
    <property type="match status" value="3"/>
</dbReference>
<protein>
    <recommendedName>
        <fullName evidence="2">BON domain-containing protein</fullName>
    </recommendedName>
</protein>
<proteinExistence type="predicted"/>
<feature type="chain" id="PRO_5047443130" description="BON domain-containing protein" evidence="1">
    <location>
        <begin position="28"/>
        <end position="256"/>
    </location>
</feature>
<name>A0ABQ5Q8E2_9BACT</name>
<organism evidence="3 4">
    <name type="scientific">Geothrix rubra</name>
    <dbReference type="NCBI Taxonomy" id="2927977"/>
    <lineage>
        <taxon>Bacteria</taxon>
        <taxon>Pseudomonadati</taxon>
        <taxon>Acidobacteriota</taxon>
        <taxon>Holophagae</taxon>
        <taxon>Holophagales</taxon>
        <taxon>Holophagaceae</taxon>
        <taxon>Geothrix</taxon>
    </lineage>
</organism>
<dbReference type="PROSITE" id="PS50914">
    <property type="entry name" value="BON"/>
    <property type="match status" value="3"/>
</dbReference>
<dbReference type="PANTHER" id="PTHR34606">
    <property type="entry name" value="BON DOMAIN-CONTAINING PROTEIN"/>
    <property type="match status" value="1"/>
</dbReference>
<dbReference type="Pfam" id="PF04972">
    <property type="entry name" value="BON"/>
    <property type="match status" value="3"/>
</dbReference>
<evidence type="ECO:0000313" key="3">
    <source>
        <dbReference type="EMBL" id="GLH70370.1"/>
    </source>
</evidence>
<sequence length="256" mass="27553">MRTFKLNSYASILIPAALVMGAGIVQASQPDDRIEATARDSYNFKTYLKNDAIKVASSEGVVTLTGTVATEYHKTLAEETVAGLPGVKSVNNQLALAGEQPAEHSDSWITLKVKTALAFHRNVSATGTEVTTQDGIVTLRGEADSEAQKQLTSEYVNDIDGVMQVRNEMTVQKPAKPAPKTMAEKVDDASITAQVKTTLLFHKSTHAMATKVTTKDGVVTLHGEAQNAAEKDLVGKLTEDIKGVRHVNNKMYVPKS</sequence>
<keyword evidence="1" id="KW-0732">Signal</keyword>
<dbReference type="SMART" id="SM00749">
    <property type="entry name" value="BON"/>
    <property type="match status" value="3"/>
</dbReference>
<evidence type="ECO:0000256" key="1">
    <source>
        <dbReference type="SAM" id="SignalP"/>
    </source>
</evidence>
<dbReference type="InterPro" id="IPR007055">
    <property type="entry name" value="BON_dom"/>
</dbReference>
<keyword evidence="4" id="KW-1185">Reference proteome</keyword>
<evidence type="ECO:0000259" key="2">
    <source>
        <dbReference type="PROSITE" id="PS50914"/>
    </source>
</evidence>